<dbReference type="SMART" id="SM00248">
    <property type="entry name" value="ANK"/>
    <property type="match status" value="7"/>
</dbReference>
<feature type="repeat" description="ANK" evidence="3">
    <location>
        <begin position="254"/>
        <end position="286"/>
    </location>
</feature>
<comment type="caution">
    <text evidence="4">The sequence shown here is derived from an EMBL/GenBank/DDBJ whole genome shotgun (WGS) entry which is preliminary data.</text>
</comment>
<proteinExistence type="predicted"/>
<evidence type="ECO:0000313" key="4">
    <source>
        <dbReference type="EMBL" id="KAK4151622.1"/>
    </source>
</evidence>
<dbReference type="Proteomes" id="UP001302745">
    <property type="component" value="Unassembled WGS sequence"/>
</dbReference>
<dbReference type="PROSITE" id="PS50088">
    <property type="entry name" value="ANK_REPEAT"/>
    <property type="match status" value="4"/>
</dbReference>
<keyword evidence="2 3" id="KW-0040">ANK repeat</keyword>
<dbReference type="Gene3D" id="1.25.40.20">
    <property type="entry name" value="Ankyrin repeat-containing domain"/>
    <property type="match status" value="3"/>
</dbReference>
<feature type="repeat" description="ANK" evidence="3">
    <location>
        <begin position="20"/>
        <end position="52"/>
    </location>
</feature>
<keyword evidence="5" id="KW-1185">Reference proteome</keyword>
<gene>
    <name evidence="4" type="ORF">C8A00DRAFT_45198</name>
</gene>
<accession>A0AAN6VHG9</accession>
<dbReference type="SUPFAM" id="SSF48403">
    <property type="entry name" value="Ankyrin repeat"/>
    <property type="match status" value="1"/>
</dbReference>
<reference evidence="4" key="2">
    <citation type="submission" date="2023-05" db="EMBL/GenBank/DDBJ databases">
        <authorList>
            <consortium name="Lawrence Berkeley National Laboratory"/>
            <person name="Steindorff A."/>
            <person name="Hensen N."/>
            <person name="Bonometti L."/>
            <person name="Westerberg I."/>
            <person name="Brannstrom I.O."/>
            <person name="Guillou S."/>
            <person name="Cros-Aarteil S."/>
            <person name="Calhoun S."/>
            <person name="Haridas S."/>
            <person name="Kuo A."/>
            <person name="Mondo S."/>
            <person name="Pangilinan J."/>
            <person name="Riley R."/>
            <person name="Labutti K."/>
            <person name="Andreopoulos B."/>
            <person name="Lipzen A."/>
            <person name="Chen C."/>
            <person name="Yanf M."/>
            <person name="Daum C."/>
            <person name="Ng V."/>
            <person name="Clum A."/>
            <person name="Ohm R."/>
            <person name="Martin F."/>
            <person name="Silar P."/>
            <person name="Natvig D."/>
            <person name="Lalanne C."/>
            <person name="Gautier V."/>
            <person name="Ament-Velasquez S.L."/>
            <person name="Kruys A."/>
            <person name="Hutchinson M.I."/>
            <person name="Powell A.J."/>
            <person name="Barry K."/>
            <person name="Miller A.N."/>
            <person name="Grigoriev I.V."/>
            <person name="Debuchy R."/>
            <person name="Gladieux P."/>
            <person name="Thoren M.H."/>
            <person name="Johannesson H."/>
        </authorList>
    </citation>
    <scope>NUCLEOTIDE SEQUENCE</scope>
    <source>
        <strain evidence="4">CBS 538.74</strain>
    </source>
</reference>
<organism evidence="4 5">
    <name type="scientific">Chaetomidium leptoderma</name>
    <dbReference type="NCBI Taxonomy" id="669021"/>
    <lineage>
        <taxon>Eukaryota</taxon>
        <taxon>Fungi</taxon>
        <taxon>Dikarya</taxon>
        <taxon>Ascomycota</taxon>
        <taxon>Pezizomycotina</taxon>
        <taxon>Sordariomycetes</taxon>
        <taxon>Sordariomycetidae</taxon>
        <taxon>Sordariales</taxon>
        <taxon>Chaetomiaceae</taxon>
        <taxon>Chaetomidium</taxon>
    </lineage>
</organism>
<name>A0AAN6VHG9_9PEZI</name>
<dbReference type="Pfam" id="PF12796">
    <property type="entry name" value="Ank_2"/>
    <property type="match status" value="4"/>
</dbReference>
<protein>
    <submittedName>
        <fullName evidence="4">Ankyrin repeat-containing domain protein</fullName>
    </submittedName>
</protein>
<evidence type="ECO:0000256" key="2">
    <source>
        <dbReference type="ARBA" id="ARBA00023043"/>
    </source>
</evidence>
<reference evidence="4" key="1">
    <citation type="journal article" date="2023" name="Mol. Phylogenet. Evol.">
        <title>Genome-scale phylogeny and comparative genomics of the fungal order Sordariales.</title>
        <authorList>
            <person name="Hensen N."/>
            <person name="Bonometti L."/>
            <person name="Westerberg I."/>
            <person name="Brannstrom I.O."/>
            <person name="Guillou S."/>
            <person name="Cros-Aarteil S."/>
            <person name="Calhoun S."/>
            <person name="Haridas S."/>
            <person name="Kuo A."/>
            <person name="Mondo S."/>
            <person name="Pangilinan J."/>
            <person name="Riley R."/>
            <person name="LaButti K."/>
            <person name="Andreopoulos B."/>
            <person name="Lipzen A."/>
            <person name="Chen C."/>
            <person name="Yan M."/>
            <person name="Daum C."/>
            <person name="Ng V."/>
            <person name="Clum A."/>
            <person name="Steindorff A."/>
            <person name="Ohm R.A."/>
            <person name="Martin F."/>
            <person name="Silar P."/>
            <person name="Natvig D.O."/>
            <person name="Lalanne C."/>
            <person name="Gautier V."/>
            <person name="Ament-Velasquez S.L."/>
            <person name="Kruys A."/>
            <person name="Hutchinson M.I."/>
            <person name="Powell A.J."/>
            <person name="Barry K."/>
            <person name="Miller A.N."/>
            <person name="Grigoriev I.V."/>
            <person name="Debuchy R."/>
            <person name="Gladieux P."/>
            <person name="Hiltunen Thoren M."/>
            <person name="Johannesson H."/>
        </authorList>
    </citation>
    <scope>NUCLEOTIDE SEQUENCE</scope>
    <source>
        <strain evidence="4">CBS 538.74</strain>
    </source>
</reference>
<dbReference type="InterPro" id="IPR036770">
    <property type="entry name" value="Ankyrin_rpt-contain_sf"/>
</dbReference>
<evidence type="ECO:0000256" key="1">
    <source>
        <dbReference type="ARBA" id="ARBA00022737"/>
    </source>
</evidence>
<dbReference type="PRINTS" id="PR01415">
    <property type="entry name" value="ANKYRIN"/>
</dbReference>
<sequence length="320" mass="34877">MAIVSMLLEANVDTEAMDAQGETPLSLAAANGREDVVRLLLDKNAKVDARGHNRHTAIASLLLDRGADVNTKDSSPNTPNLNFGMTPLLWATKNGDEALTTILLDKGAIIEAADDYRQHPLWVAIKSGHHSVVHRLFDHGACTVELWRQLGPEGIEPAAIMADASLLELLLRFDQGLPEDKRLYRLYSDPTALLCKSRCQSEAVVRFLLDFDADPNGYSDMQHRPLGYAAAVGNIAVIQLLLERGAEIEQRGKTGWTPLHRAVKYGHSDAVEALLARGADAAATWKEPGLTALDLAREGGDQEIIQLLTKALQARDQRAS</sequence>
<evidence type="ECO:0000256" key="3">
    <source>
        <dbReference type="PROSITE-ProRule" id="PRU00023"/>
    </source>
</evidence>
<dbReference type="EMBL" id="MU857007">
    <property type="protein sequence ID" value="KAK4151622.1"/>
    <property type="molecule type" value="Genomic_DNA"/>
</dbReference>
<dbReference type="PANTHER" id="PTHR24198:SF165">
    <property type="entry name" value="ANKYRIN REPEAT-CONTAINING PROTEIN-RELATED"/>
    <property type="match status" value="1"/>
</dbReference>
<feature type="repeat" description="ANK" evidence="3">
    <location>
        <begin position="83"/>
        <end position="115"/>
    </location>
</feature>
<keyword evidence="1" id="KW-0677">Repeat</keyword>
<evidence type="ECO:0000313" key="5">
    <source>
        <dbReference type="Proteomes" id="UP001302745"/>
    </source>
</evidence>
<feature type="repeat" description="ANK" evidence="3">
    <location>
        <begin position="221"/>
        <end position="253"/>
    </location>
</feature>
<dbReference type="InterPro" id="IPR002110">
    <property type="entry name" value="Ankyrin_rpt"/>
</dbReference>
<dbReference type="AlphaFoldDB" id="A0AAN6VHG9"/>
<dbReference type="PROSITE" id="PS50297">
    <property type="entry name" value="ANK_REP_REGION"/>
    <property type="match status" value="4"/>
</dbReference>
<dbReference type="PANTHER" id="PTHR24198">
    <property type="entry name" value="ANKYRIN REPEAT AND PROTEIN KINASE DOMAIN-CONTAINING PROTEIN"/>
    <property type="match status" value="1"/>
</dbReference>